<dbReference type="CDD" id="cd07035">
    <property type="entry name" value="TPP_PYR_POX_like"/>
    <property type="match status" value="1"/>
</dbReference>
<dbReference type="InterPro" id="IPR012001">
    <property type="entry name" value="Thiamin_PyroP_enz_TPP-bd_dom"/>
</dbReference>
<evidence type="ECO:0000256" key="4">
    <source>
        <dbReference type="RuleBase" id="RU362132"/>
    </source>
</evidence>
<comment type="cofactor">
    <cofactor evidence="1">
        <name>thiamine diphosphate</name>
        <dbReference type="ChEBI" id="CHEBI:58937"/>
    </cofactor>
</comment>
<dbReference type="InterPro" id="IPR029061">
    <property type="entry name" value="THDP-binding"/>
</dbReference>
<name>A0A2A4FRI2_9SPHN</name>
<dbReference type="PANTHER" id="PTHR18968">
    <property type="entry name" value="THIAMINE PYROPHOSPHATE ENZYMES"/>
    <property type="match status" value="1"/>
</dbReference>
<gene>
    <name evidence="8" type="ORF">COO09_22130</name>
</gene>
<evidence type="ECO:0008006" key="10">
    <source>
        <dbReference type="Google" id="ProtNLM"/>
    </source>
</evidence>
<proteinExistence type="inferred from homology"/>
<dbReference type="NCBIfam" id="NF004807">
    <property type="entry name" value="PRK06154.1"/>
    <property type="match status" value="1"/>
</dbReference>
<evidence type="ECO:0000259" key="5">
    <source>
        <dbReference type="Pfam" id="PF00205"/>
    </source>
</evidence>
<organism evidence="8 9">
    <name type="scientific">Rhizorhabdus dicambivorans</name>
    <dbReference type="NCBI Taxonomy" id="1850238"/>
    <lineage>
        <taxon>Bacteria</taxon>
        <taxon>Pseudomonadati</taxon>
        <taxon>Pseudomonadota</taxon>
        <taxon>Alphaproteobacteria</taxon>
        <taxon>Sphingomonadales</taxon>
        <taxon>Sphingomonadaceae</taxon>
        <taxon>Rhizorhabdus</taxon>
    </lineage>
</organism>
<comment type="similarity">
    <text evidence="2 4">Belongs to the TPP enzyme family.</text>
</comment>
<feature type="domain" description="Thiamine pyrophosphate enzyme TPP-binding" evidence="6">
    <location>
        <begin position="411"/>
        <end position="559"/>
    </location>
</feature>
<evidence type="ECO:0000256" key="2">
    <source>
        <dbReference type="ARBA" id="ARBA00007812"/>
    </source>
</evidence>
<dbReference type="EMBL" id="NWUF01000036">
    <property type="protein sequence ID" value="PCE40058.1"/>
    <property type="molecule type" value="Genomic_DNA"/>
</dbReference>
<dbReference type="KEGG" id="rdi:CMV14_15860"/>
<dbReference type="CDD" id="cd02004">
    <property type="entry name" value="TPP_BZL_OCoD_HPCL"/>
    <property type="match status" value="1"/>
</dbReference>
<dbReference type="GO" id="GO:0009097">
    <property type="term" value="P:isoleucine biosynthetic process"/>
    <property type="evidence" value="ECO:0007669"/>
    <property type="project" value="TreeGrafter"/>
</dbReference>
<dbReference type="GO" id="GO:0050660">
    <property type="term" value="F:flavin adenine dinucleotide binding"/>
    <property type="evidence" value="ECO:0007669"/>
    <property type="project" value="TreeGrafter"/>
</dbReference>
<sequence length="570" mass="61438">MSAGISSARPSRANVLSVLATSRAEGRIMKVSEAIAEILKREGVEVIFGYPRNAVLETAAAIGIRPIIVRQERVGVHMADALSRMTRGRKIGVFAMQHGPGTENAYGGVAQAYSESIPVLVLPQGYARRIAHIPDNYNATVSMRDVSKHVEPINIAGEVGNVMRRAFTQLRNGRLRPVIVELPWDVLPEELEAPLDYHPSVSVRSGPDPEGIRVAAKMLVEAKRPVIYAGQGIHWADAYEELRALAELLAIPVSTSLEGKSCFDETHPLALGSGGAAVPGQLRHFLDEADLIFGIGCSFSETAFGVRMPAGKRVLHATLDPADINKSVPCEHALVGDAQLTLTALLAACRDLVDGPRDSAAIAAEIAEVEARWMEGWLPILTSDSAPMTPYRVLWELQKTVDVANTIITHDAGSPRDQLTPYWKSITPLSYIGWGKSTQLGYGIGLAMGAKLACPDKLCINVWGDAAIGFTGTDFETAVRERLPILSILLNNSAMAIELDIMPEATERFRATDISGDYAAFARALGGYGERVEKPADIADAIRRGIAATEAGQPALIEFITSKEKRASRL</sequence>
<evidence type="ECO:0000256" key="3">
    <source>
        <dbReference type="ARBA" id="ARBA00023052"/>
    </source>
</evidence>
<dbReference type="Gene3D" id="3.40.50.970">
    <property type="match status" value="2"/>
</dbReference>
<accession>A0A2A4FRI2</accession>
<keyword evidence="9" id="KW-1185">Reference proteome</keyword>
<dbReference type="OrthoDB" id="4494979at2"/>
<dbReference type="InterPro" id="IPR045229">
    <property type="entry name" value="TPP_enz"/>
</dbReference>
<comment type="caution">
    <text evidence="8">The sequence shown here is derived from an EMBL/GenBank/DDBJ whole genome shotgun (WGS) entry which is preliminary data.</text>
</comment>
<dbReference type="SUPFAM" id="SSF52518">
    <property type="entry name" value="Thiamin diphosphate-binding fold (THDP-binding)"/>
    <property type="match status" value="2"/>
</dbReference>
<dbReference type="SUPFAM" id="SSF52467">
    <property type="entry name" value="DHS-like NAD/FAD-binding domain"/>
    <property type="match status" value="1"/>
</dbReference>
<evidence type="ECO:0000313" key="9">
    <source>
        <dbReference type="Proteomes" id="UP000218934"/>
    </source>
</evidence>
<evidence type="ECO:0000256" key="1">
    <source>
        <dbReference type="ARBA" id="ARBA00001964"/>
    </source>
</evidence>
<dbReference type="InterPro" id="IPR011766">
    <property type="entry name" value="TPP_enzyme_TPP-bd"/>
</dbReference>
<dbReference type="PANTHER" id="PTHR18968:SF13">
    <property type="entry name" value="ACETOLACTATE SYNTHASE CATALYTIC SUBUNIT, MITOCHONDRIAL"/>
    <property type="match status" value="1"/>
</dbReference>
<dbReference type="Proteomes" id="UP000218934">
    <property type="component" value="Unassembled WGS sequence"/>
</dbReference>
<dbReference type="InterPro" id="IPR000399">
    <property type="entry name" value="TPP-bd_CS"/>
</dbReference>
<dbReference type="InterPro" id="IPR029035">
    <property type="entry name" value="DHS-like_NAD/FAD-binding_dom"/>
</dbReference>
<protein>
    <recommendedName>
        <fullName evidence="10">Thiamine pyrophosphate-requiring protein</fullName>
    </recommendedName>
</protein>
<dbReference type="RefSeq" id="WP_083216113.1">
    <property type="nucleotide sequence ID" value="NZ_CP023449.1"/>
</dbReference>
<evidence type="ECO:0000313" key="8">
    <source>
        <dbReference type="EMBL" id="PCE40058.1"/>
    </source>
</evidence>
<dbReference type="Pfam" id="PF00205">
    <property type="entry name" value="TPP_enzyme_M"/>
    <property type="match status" value="1"/>
</dbReference>
<dbReference type="Pfam" id="PF02776">
    <property type="entry name" value="TPP_enzyme_N"/>
    <property type="match status" value="1"/>
</dbReference>
<dbReference type="Pfam" id="PF02775">
    <property type="entry name" value="TPP_enzyme_C"/>
    <property type="match status" value="1"/>
</dbReference>
<dbReference type="InterPro" id="IPR012000">
    <property type="entry name" value="Thiamin_PyroP_enz_cen_dom"/>
</dbReference>
<feature type="domain" description="Thiamine pyrophosphate enzyme central" evidence="5">
    <location>
        <begin position="213"/>
        <end position="345"/>
    </location>
</feature>
<evidence type="ECO:0000259" key="6">
    <source>
        <dbReference type="Pfam" id="PF02775"/>
    </source>
</evidence>
<evidence type="ECO:0000259" key="7">
    <source>
        <dbReference type="Pfam" id="PF02776"/>
    </source>
</evidence>
<dbReference type="PROSITE" id="PS00187">
    <property type="entry name" value="TPP_ENZYMES"/>
    <property type="match status" value="1"/>
</dbReference>
<dbReference type="GO" id="GO:0003984">
    <property type="term" value="F:acetolactate synthase activity"/>
    <property type="evidence" value="ECO:0007669"/>
    <property type="project" value="TreeGrafter"/>
</dbReference>
<dbReference type="GO" id="GO:0030976">
    <property type="term" value="F:thiamine pyrophosphate binding"/>
    <property type="evidence" value="ECO:0007669"/>
    <property type="project" value="InterPro"/>
</dbReference>
<dbReference type="GO" id="GO:0005948">
    <property type="term" value="C:acetolactate synthase complex"/>
    <property type="evidence" value="ECO:0007669"/>
    <property type="project" value="TreeGrafter"/>
</dbReference>
<dbReference type="GO" id="GO:0000287">
    <property type="term" value="F:magnesium ion binding"/>
    <property type="evidence" value="ECO:0007669"/>
    <property type="project" value="InterPro"/>
</dbReference>
<dbReference type="GO" id="GO:0009099">
    <property type="term" value="P:L-valine biosynthetic process"/>
    <property type="evidence" value="ECO:0007669"/>
    <property type="project" value="TreeGrafter"/>
</dbReference>
<feature type="domain" description="Thiamine pyrophosphate enzyme N-terminal TPP-binding" evidence="7">
    <location>
        <begin position="29"/>
        <end position="131"/>
    </location>
</feature>
<dbReference type="AlphaFoldDB" id="A0A2A4FRI2"/>
<keyword evidence="3 4" id="KW-0786">Thiamine pyrophosphate</keyword>
<dbReference type="Gene3D" id="3.40.50.1220">
    <property type="entry name" value="TPP-binding domain"/>
    <property type="match status" value="1"/>
</dbReference>
<reference evidence="8 9" key="1">
    <citation type="submission" date="2017-09" db="EMBL/GenBank/DDBJ databases">
        <title>The Catabolism of 3,6-Dichlorosalicylic acid is Initiated by the Cytochrome P450 Monooxygenase DsmABC in Rhizorhabdus dicambivorans Ndbn-20.</title>
        <authorList>
            <person name="Na L."/>
        </authorList>
    </citation>
    <scope>NUCLEOTIDE SEQUENCE [LARGE SCALE GENOMIC DNA]</scope>
    <source>
        <strain evidence="8 9">Ndbn-20m</strain>
    </source>
</reference>